<sequence length="493" mass="55501">MQNNDIILKIERVVLSAILFNPDKFDDVADFIESKDFLQPLHTKMFQAFGTLRKENKAVSPEILCMEIKKSMDVSLDDIANIAAESPIADIDTYTKEIKNASMNRALIKLASQIRDESMKDGAQAKDILEIVEKNVYALSLDDYQSDFRDAREVIAAALELIKLNKAREGALKGIDTGFSELNIATTGFNAGDLIVIGARPGMGKTALILSMALKMLASGEGIALFSLEMPGEQLMLRMMSARSQIPLQKLRLGDLDDNELQRLSQTSSELCDKANFYIDDSTNITLAGLRSKIRKLSSKDSGVKVIMIDYLQLMEGAEKSNAWARHEVIAEISRGLKNLAREVKMPIIALSQLNRTLESREDKRPILSDLRESGAIEQDADIIIFLYRDEVYKERESKQNAKKKQKEGVPKEQIEIHKAPLIEDVELILAKNRNGETKTIKIEYKKQYTLFQDKNEDKLNTLAMQNATTFNIDSFNDFQIDEQIDSSEMPSF</sequence>
<dbReference type="SUPFAM" id="SSF48024">
    <property type="entry name" value="N-terminal domain of DnaB helicase"/>
    <property type="match status" value="1"/>
</dbReference>
<dbReference type="PANTHER" id="PTHR30153">
    <property type="entry name" value="REPLICATIVE DNA HELICASE DNAB"/>
    <property type="match status" value="1"/>
</dbReference>
<evidence type="ECO:0000256" key="4">
    <source>
        <dbReference type="ARBA" id="ARBA00022741"/>
    </source>
</evidence>
<dbReference type="EC" id="5.6.2.3" evidence="11 12"/>
<dbReference type="InterPro" id="IPR007692">
    <property type="entry name" value="DNA_helicase_DnaB"/>
</dbReference>
<comment type="similarity">
    <text evidence="1 12">Belongs to the helicase family. DnaB subfamily.</text>
</comment>
<name>A0A6L7DFH9_9HELI</name>
<dbReference type="GO" id="GO:0043139">
    <property type="term" value="F:5'-3' DNA helicase activity"/>
    <property type="evidence" value="ECO:0007669"/>
    <property type="project" value="UniProtKB-EC"/>
</dbReference>
<reference evidence="14 15" key="1">
    <citation type="submission" date="2019-12" db="EMBL/GenBank/DDBJ databases">
        <title>Multi-Generational Helicobacter saguini Isolates.</title>
        <authorList>
            <person name="Mannion A."/>
            <person name="Shen Z."/>
            <person name="Fox J.G."/>
        </authorList>
    </citation>
    <scope>NUCLEOTIDE SEQUENCE [LARGE SCALE GENOMIC DNA]</scope>
    <source>
        <strain evidence="15">16-048 (F4)</strain>
    </source>
</reference>
<dbReference type="GO" id="GO:0006269">
    <property type="term" value="P:DNA replication, synthesis of primer"/>
    <property type="evidence" value="ECO:0007669"/>
    <property type="project" value="UniProtKB-UniRule"/>
</dbReference>
<dbReference type="Gene3D" id="3.40.50.300">
    <property type="entry name" value="P-loop containing nucleotide triphosphate hydrolases"/>
    <property type="match status" value="1"/>
</dbReference>
<dbReference type="InterPro" id="IPR007694">
    <property type="entry name" value="DNA_helicase_DnaB-like_C"/>
</dbReference>
<dbReference type="NCBIfam" id="TIGR00665">
    <property type="entry name" value="DnaB"/>
    <property type="match status" value="1"/>
</dbReference>
<dbReference type="CDD" id="cd00984">
    <property type="entry name" value="DnaB_C"/>
    <property type="match status" value="1"/>
</dbReference>
<accession>A0A6L7DFH9</accession>
<keyword evidence="8 12" id="KW-0238">DNA-binding</keyword>
<dbReference type="PANTHER" id="PTHR30153:SF2">
    <property type="entry name" value="REPLICATIVE DNA HELICASE"/>
    <property type="match status" value="1"/>
</dbReference>
<evidence type="ECO:0000259" key="13">
    <source>
        <dbReference type="PROSITE" id="PS51199"/>
    </source>
</evidence>
<dbReference type="Pfam" id="PF00772">
    <property type="entry name" value="DnaB"/>
    <property type="match status" value="1"/>
</dbReference>
<evidence type="ECO:0000256" key="8">
    <source>
        <dbReference type="ARBA" id="ARBA00023125"/>
    </source>
</evidence>
<evidence type="ECO:0000313" key="15">
    <source>
        <dbReference type="Proteomes" id="UP000477070"/>
    </source>
</evidence>
<evidence type="ECO:0000256" key="12">
    <source>
        <dbReference type="RuleBase" id="RU362085"/>
    </source>
</evidence>
<dbReference type="GO" id="GO:0005829">
    <property type="term" value="C:cytosol"/>
    <property type="evidence" value="ECO:0007669"/>
    <property type="project" value="TreeGrafter"/>
</dbReference>
<dbReference type="RefSeq" id="WP_118949118.1">
    <property type="nucleotide sequence ID" value="NZ_QBIU01000001.1"/>
</dbReference>
<comment type="catalytic activity">
    <reaction evidence="10 12">
        <text>ATP + H2O = ADP + phosphate + H(+)</text>
        <dbReference type="Rhea" id="RHEA:13065"/>
        <dbReference type="ChEBI" id="CHEBI:15377"/>
        <dbReference type="ChEBI" id="CHEBI:15378"/>
        <dbReference type="ChEBI" id="CHEBI:30616"/>
        <dbReference type="ChEBI" id="CHEBI:43474"/>
        <dbReference type="ChEBI" id="CHEBI:456216"/>
        <dbReference type="EC" id="5.6.2.3"/>
    </reaction>
</comment>
<comment type="function">
    <text evidence="12">The main replicative DNA helicase, it participates in initiation and elongation during chromosome replication. Travels ahead of the DNA replisome, separating dsDNA into templates for DNA synthesis. A processive ATP-dependent 5'-3' DNA helicase it has DNA-dependent ATPase activity.</text>
</comment>
<dbReference type="Proteomes" id="UP000477070">
    <property type="component" value="Unassembled WGS sequence"/>
</dbReference>
<keyword evidence="6 12" id="KW-0347">Helicase</keyword>
<keyword evidence="5 12" id="KW-0378">Hydrolase</keyword>
<dbReference type="InterPro" id="IPR007693">
    <property type="entry name" value="DNA_helicase_DnaB-like_N"/>
</dbReference>
<evidence type="ECO:0000313" key="14">
    <source>
        <dbReference type="EMBL" id="MWV69056.1"/>
    </source>
</evidence>
<dbReference type="SUPFAM" id="SSF52540">
    <property type="entry name" value="P-loop containing nucleoside triphosphate hydrolases"/>
    <property type="match status" value="1"/>
</dbReference>
<keyword evidence="9" id="KW-0413">Isomerase</keyword>
<evidence type="ECO:0000256" key="7">
    <source>
        <dbReference type="ARBA" id="ARBA00022840"/>
    </source>
</evidence>
<evidence type="ECO:0000256" key="5">
    <source>
        <dbReference type="ARBA" id="ARBA00022801"/>
    </source>
</evidence>
<dbReference type="GO" id="GO:0016787">
    <property type="term" value="F:hydrolase activity"/>
    <property type="evidence" value="ECO:0007669"/>
    <property type="project" value="UniProtKB-KW"/>
</dbReference>
<dbReference type="Pfam" id="PF03796">
    <property type="entry name" value="DnaB_C"/>
    <property type="match status" value="1"/>
</dbReference>
<proteinExistence type="inferred from homology"/>
<evidence type="ECO:0000256" key="2">
    <source>
        <dbReference type="ARBA" id="ARBA00022515"/>
    </source>
</evidence>
<dbReference type="InterPro" id="IPR027417">
    <property type="entry name" value="P-loop_NTPase"/>
</dbReference>
<evidence type="ECO:0000256" key="9">
    <source>
        <dbReference type="ARBA" id="ARBA00023235"/>
    </source>
</evidence>
<dbReference type="InterPro" id="IPR016136">
    <property type="entry name" value="DNA_helicase_N/primase_C"/>
</dbReference>
<dbReference type="EMBL" id="QBIU01000001">
    <property type="protein sequence ID" value="MWV69056.1"/>
    <property type="molecule type" value="Genomic_DNA"/>
</dbReference>
<dbReference type="PROSITE" id="PS51199">
    <property type="entry name" value="SF4_HELICASE"/>
    <property type="match status" value="1"/>
</dbReference>
<dbReference type="GO" id="GO:1990077">
    <property type="term" value="C:primosome complex"/>
    <property type="evidence" value="ECO:0007669"/>
    <property type="project" value="UniProtKB-UniRule"/>
</dbReference>
<evidence type="ECO:0000256" key="3">
    <source>
        <dbReference type="ARBA" id="ARBA00022705"/>
    </source>
</evidence>
<dbReference type="Gene3D" id="1.10.860.10">
    <property type="entry name" value="DNAb Helicase, Chain A"/>
    <property type="match status" value="1"/>
</dbReference>
<feature type="domain" description="SF4 helicase" evidence="13">
    <location>
        <begin position="168"/>
        <end position="459"/>
    </location>
</feature>
<evidence type="ECO:0000256" key="1">
    <source>
        <dbReference type="ARBA" id="ARBA00008428"/>
    </source>
</evidence>
<evidence type="ECO:0000256" key="11">
    <source>
        <dbReference type="NCBIfam" id="TIGR00665"/>
    </source>
</evidence>
<dbReference type="GO" id="GO:0003677">
    <property type="term" value="F:DNA binding"/>
    <property type="evidence" value="ECO:0007669"/>
    <property type="project" value="UniProtKB-UniRule"/>
</dbReference>
<keyword evidence="3 12" id="KW-0235">DNA replication</keyword>
<protein>
    <recommendedName>
        <fullName evidence="11 12">Replicative DNA helicase</fullName>
        <ecNumber evidence="11 12">5.6.2.3</ecNumber>
    </recommendedName>
</protein>
<dbReference type="InterPro" id="IPR036185">
    <property type="entry name" value="DNA_heli_DnaB-like_N_sf"/>
</dbReference>
<keyword evidence="7 12" id="KW-0067">ATP-binding</keyword>
<comment type="caution">
    <text evidence="14">The sequence shown here is derived from an EMBL/GenBank/DDBJ whole genome shotgun (WGS) entry which is preliminary data.</text>
</comment>
<gene>
    <name evidence="14" type="primary">dnaB</name>
    <name evidence="14" type="ORF">DCO61_03225</name>
</gene>
<dbReference type="AlphaFoldDB" id="A0A6L7DFH9"/>
<organism evidence="14 15">
    <name type="scientific">Helicobacter saguini</name>
    <dbReference type="NCBI Taxonomy" id="1548018"/>
    <lineage>
        <taxon>Bacteria</taxon>
        <taxon>Pseudomonadati</taxon>
        <taxon>Campylobacterota</taxon>
        <taxon>Epsilonproteobacteria</taxon>
        <taxon>Campylobacterales</taxon>
        <taxon>Helicobacteraceae</taxon>
        <taxon>Helicobacter</taxon>
    </lineage>
</organism>
<evidence type="ECO:0000256" key="6">
    <source>
        <dbReference type="ARBA" id="ARBA00022806"/>
    </source>
</evidence>
<keyword evidence="2 12" id="KW-0639">Primosome</keyword>
<evidence type="ECO:0000256" key="10">
    <source>
        <dbReference type="ARBA" id="ARBA00048954"/>
    </source>
</evidence>
<dbReference type="GO" id="GO:0005524">
    <property type="term" value="F:ATP binding"/>
    <property type="evidence" value="ECO:0007669"/>
    <property type="project" value="UniProtKB-UniRule"/>
</dbReference>
<keyword evidence="4 12" id="KW-0547">Nucleotide-binding</keyword>